<comment type="caution">
    <text evidence="1">The sequence shown here is derived from an EMBL/GenBank/DDBJ whole genome shotgun (WGS) entry which is preliminary data.</text>
</comment>
<dbReference type="EMBL" id="JAAIUW010000002">
    <property type="protein sequence ID" value="KAF7842345.1"/>
    <property type="molecule type" value="Genomic_DNA"/>
</dbReference>
<proteinExistence type="predicted"/>
<evidence type="ECO:0000313" key="2">
    <source>
        <dbReference type="Proteomes" id="UP000634136"/>
    </source>
</evidence>
<keyword evidence="2" id="KW-1185">Reference proteome</keyword>
<name>A0A834XD96_9FABA</name>
<sequence>MGAFRLVRCFESSGKAQLRN</sequence>
<evidence type="ECO:0000313" key="1">
    <source>
        <dbReference type="EMBL" id="KAF7842345.1"/>
    </source>
</evidence>
<protein>
    <submittedName>
        <fullName evidence="1">Uncharacterized protein</fullName>
    </submittedName>
</protein>
<accession>A0A834XD96</accession>
<gene>
    <name evidence="1" type="ORF">G2W53_004643</name>
</gene>
<organism evidence="1 2">
    <name type="scientific">Senna tora</name>
    <dbReference type="NCBI Taxonomy" id="362788"/>
    <lineage>
        <taxon>Eukaryota</taxon>
        <taxon>Viridiplantae</taxon>
        <taxon>Streptophyta</taxon>
        <taxon>Embryophyta</taxon>
        <taxon>Tracheophyta</taxon>
        <taxon>Spermatophyta</taxon>
        <taxon>Magnoliopsida</taxon>
        <taxon>eudicotyledons</taxon>
        <taxon>Gunneridae</taxon>
        <taxon>Pentapetalae</taxon>
        <taxon>rosids</taxon>
        <taxon>fabids</taxon>
        <taxon>Fabales</taxon>
        <taxon>Fabaceae</taxon>
        <taxon>Caesalpinioideae</taxon>
        <taxon>Cassia clade</taxon>
        <taxon>Senna</taxon>
    </lineage>
</organism>
<reference evidence="1" key="1">
    <citation type="submission" date="2020-09" db="EMBL/GenBank/DDBJ databases">
        <title>Genome-Enabled Discovery of Anthraquinone Biosynthesis in Senna tora.</title>
        <authorList>
            <person name="Kang S.-H."/>
            <person name="Pandey R.P."/>
            <person name="Lee C.-M."/>
            <person name="Sim J.-S."/>
            <person name="Jeong J.-T."/>
            <person name="Choi B.-S."/>
            <person name="Jung M."/>
            <person name="Ginzburg D."/>
            <person name="Zhao K."/>
            <person name="Won S.Y."/>
            <person name="Oh T.-J."/>
            <person name="Yu Y."/>
            <person name="Kim N.-H."/>
            <person name="Lee O.R."/>
            <person name="Lee T.-H."/>
            <person name="Bashyal P."/>
            <person name="Kim T.-S."/>
            <person name="Lee W.-H."/>
            <person name="Kawkins C."/>
            <person name="Kim C.-K."/>
            <person name="Kim J.S."/>
            <person name="Ahn B.O."/>
            <person name="Rhee S.Y."/>
            <person name="Sohng J.K."/>
        </authorList>
    </citation>
    <scope>NUCLEOTIDE SEQUENCE</scope>
    <source>
        <tissue evidence="1">Leaf</tissue>
    </source>
</reference>
<dbReference type="Proteomes" id="UP000634136">
    <property type="component" value="Unassembled WGS sequence"/>
</dbReference>
<dbReference type="AlphaFoldDB" id="A0A834XD96"/>